<protein>
    <submittedName>
        <fullName evidence="5">Restriction endonuclease subunit S</fullName>
    </submittedName>
</protein>
<sequence>MAKIDDSVKKKVPELRFKGFTDDWEQRKLSNESTITAGGDIDKSKLKEVGEYPIFANALTNDGTVGYYDSYYRVEAPAVTVTGRGDVGHAKARKVNFTPVVRLLAVKSNHDVDFLENAINNHKVLVESTGVPQLTAPQLGNYKIFFPTGEEQQKIGSFFKQLDDTIALHQRKLDLLKEQKKGFLQKMFPKNGAKVPELRFAGFADDWEERKFDECFNFPVSTNSLSRALLNYDEGDIQSVHYGDILIKYPAILNVKNDKIPYITDSSFEKYKSNLLENGDLIFADAAEDETVGKAVEVNGLTEENLVAGLHTIVARSKDKKAEFFLGYYINSNTYHRQLLRLIQGSKVSSISKGNLQKTLVSFPKDFEEQQKIGYFFKQLDDTIALHQRKLDLLKEQKKGFLQKMFV</sequence>
<accession>A0ABT7S1G3</accession>
<keyword evidence="3" id="KW-0238">DNA-binding</keyword>
<dbReference type="PANTHER" id="PTHR30408:SF12">
    <property type="entry name" value="TYPE I RESTRICTION ENZYME MJAVIII SPECIFICITY SUBUNIT"/>
    <property type="match status" value="1"/>
</dbReference>
<keyword evidence="6" id="KW-1185">Reference proteome</keyword>
<dbReference type="RefSeq" id="WP_289457139.1">
    <property type="nucleotide sequence ID" value="NZ_JAUCAQ010000031.1"/>
</dbReference>
<organism evidence="5 6">
    <name type="scientific">Leuconostoc falkenbergense</name>
    <dbReference type="NCBI Taxonomy" id="2766470"/>
    <lineage>
        <taxon>Bacteria</taxon>
        <taxon>Bacillati</taxon>
        <taxon>Bacillota</taxon>
        <taxon>Bacilli</taxon>
        <taxon>Lactobacillales</taxon>
        <taxon>Lactobacillaceae</taxon>
        <taxon>Leuconostoc</taxon>
    </lineage>
</organism>
<evidence type="ECO:0000256" key="1">
    <source>
        <dbReference type="ARBA" id="ARBA00010923"/>
    </source>
</evidence>
<proteinExistence type="inferred from homology"/>
<reference evidence="5 6" key="1">
    <citation type="submission" date="2023-06" db="EMBL/GenBank/DDBJ databases">
        <title>Draft Genome Sequences of lactic acid bacteria strains isolated from fermented milk products.</title>
        <authorList>
            <person name="Elcheninov A.G."/>
            <person name="Klyukina A."/>
            <person name="Zayulina K.S."/>
            <person name="Gavirova L.A."/>
            <person name="Shcherbakova P.A."/>
            <person name="Shestakov A.I."/>
            <person name="Kublanov I.V."/>
            <person name="Kochetkova T.V."/>
        </authorList>
    </citation>
    <scope>NUCLEOTIDE SEQUENCE [LARGE SCALE GENOMIC DNA]</scope>
    <source>
        <strain evidence="5 6">TOM.81</strain>
    </source>
</reference>
<evidence type="ECO:0000259" key="4">
    <source>
        <dbReference type="Pfam" id="PF01420"/>
    </source>
</evidence>
<comment type="caution">
    <text evidence="5">The sequence shown here is derived from an EMBL/GenBank/DDBJ whole genome shotgun (WGS) entry which is preliminary data.</text>
</comment>
<dbReference type="PANTHER" id="PTHR30408">
    <property type="entry name" value="TYPE-1 RESTRICTION ENZYME ECOKI SPECIFICITY PROTEIN"/>
    <property type="match status" value="1"/>
</dbReference>
<dbReference type="InterPro" id="IPR044946">
    <property type="entry name" value="Restrct_endonuc_typeI_TRD_sf"/>
</dbReference>
<evidence type="ECO:0000256" key="2">
    <source>
        <dbReference type="ARBA" id="ARBA00022747"/>
    </source>
</evidence>
<dbReference type="EMBL" id="JAUCAQ010000031">
    <property type="protein sequence ID" value="MDM7647417.1"/>
    <property type="molecule type" value="Genomic_DNA"/>
</dbReference>
<keyword evidence="5" id="KW-0378">Hydrolase</keyword>
<keyword evidence="5" id="KW-0540">Nuclease</keyword>
<dbReference type="InterPro" id="IPR000055">
    <property type="entry name" value="Restrct_endonuc_typeI_TRD"/>
</dbReference>
<comment type="similarity">
    <text evidence="1">Belongs to the type-I restriction system S methylase family.</text>
</comment>
<dbReference type="SUPFAM" id="SSF116734">
    <property type="entry name" value="DNA methylase specificity domain"/>
    <property type="match status" value="2"/>
</dbReference>
<dbReference type="Proteomes" id="UP001242903">
    <property type="component" value="Unassembled WGS sequence"/>
</dbReference>
<gene>
    <name evidence="5" type="ORF">QUE93_10395</name>
</gene>
<dbReference type="Gene3D" id="3.90.220.20">
    <property type="entry name" value="DNA methylase specificity domains"/>
    <property type="match status" value="2"/>
</dbReference>
<evidence type="ECO:0000256" key="3">
    <source>
        <dbReference type="ARBA" id="ARBA00023125"/>
    </source>
</evidence>
<evidence type="ECO:0000313" key="6">
    <source>
        <dbReference type="Proteomes" id="UP001242903"/>
    </source>
</evidence>
<keyword evidence="2" id="KW-0680">Restriction system</keyword>
<dbReference type="Pfam" id="PF01420">
    <property type="entry name" value="Methylase_S"/>
    <property type="match status" value="2"/>
</dbReference>
<evidence type="ECO:0000313" key="5">
    <source>
        <dbReference type="EMBL" id="MDM7647417.1"/>
    </source>
</evidence>
<feature type="domain" description="Type I restriction modification DNA specificity" evidence="4">
    <location>
        <begin position="22"/>
        <end position="177"/>
    </location>
</feature>
<dbReference type="Gene3D" id="1.10.287.1120">
    <property type="entry name" value="Bipartite methylase S protein"/>
    <property type="match status" value="2"/>
</dbReference>
<name>A0ABT7S1G3_9LACO</name>
<keyword evidence="5" id="KW-0255">Endonuclease</keyword>
<dbReference type="InterPro" id="IPR052021">
    <property type="entry name" value="Type-I_RS_S_subunit"/>
</dbReference>
<dbReference type="GO" id="GO:0004519">
    <property type="term" value="F:endonuclease activity"/>
    <property type="evidence" value="ECO:0007669"/>
    <property type="project" value="UniProtKB-KW"/>
</dbReference>
<feature type="domain" description="Type I restriction modification DNA specificity" evidence="4">
    <location>
        <begin position="205"/>
        <end position="395"/>
    </location>
</feature>